<dbReference type="AlphaFoldDB" id="A0A3M7QC05"/>
<keyword evidence="3 5" id="KW-0690">Ribosome biogenesis</keyword>
<evidence type="ECO:0000256" key="1">
    <source>
        <dbReference type="ARBA" id="ARBA00004123"/>
    </source>
</evidence>
<feature type="compositionally biased region" description="Basic and acidic residues" evidence="6">
    <location>
        <begin position="223"/>
        <end position="232"/>
    </location>
</feature>
<dbReference type="GO" id="GO:0005634">
    <property type="term" value="C:nucleus"/>
    <property type="evidence" value="ECO:0007669"/>
    <property type="project" value="UniProtKB-SubCell"/>
</dbReference>
<name>A0A3M7QC05_BRAPC</name>
<feature type="compositionally biased region" description="Basic residues" evidence="6">
    <location>
        <begin position="294"/>
        <end position="315"/>
    </location>
</feature>
<dbReference type="InterPro" id="IPR007023">
    <property type="entry name" value="Ribosom_reg"/>
</dbReference>
<evidence type="ECO:0000256" key="2">
    <source>
        <dbReference type="ARBA" id="ARBA00010077"/>
    </source>
</evidence>
<dbReference type="OrthoDB" id="28455at2759"/>
<organism evidence="7 8">
    <name type="scientific">Brachionus plicatilis</name>
    <name type="common">Marine rotifer</name>
    <name type="synonym">Brachionus muelleri</name>
    <dbReference type="NCBI Taxonomy" id="10195"/>
    <lineage>
        <taxon>Eukaryota</taxon>
        <taxon>Metazoa</taxon>
        <taxon>Spiralia</taxon>
        <taxon>Gnathifera</taxon>
        <taxon>Rotifera</taxon>
        <taxon>Eurotatoria</taxon>
        <taxon>Monogononta</taxon>
        <taxon>Pseudotrocha</taxon>
        <taxon>Ploima</taxon>
        <taxon>Brachionidae</taxon>
        <taxon>Brachionus</taxon>
    </lineage>
</organism>
<protein>
    <recommendedName>
        <fullName evidence="5">Ribosome biogenesis regulatory protein</fullName>
    </recommendedName>
</protein>
<evidence type="ECO:0000313" key="7">
    <source>
        <dbReference type="EMBL" id="RNA08704.1"/>
    </source>
</evidence>
<accession>A0A3M7QC05</accession>
<keyword evidence="8" id="KW-1185">Reference proteome</keyword>
<dbReference type="Proteomes" id="UP000276133">
    <property type="component" value="Unassembled WGS sequence"/>
</dbReference>
<evidence type="ECO:0000256" key="3">
    <source>
        <dbReference type="ARBA" id="ARBA00022517"/>
    </source>
</evidence>
<comment type="subcellular location">
    <subcellularLocation>
        <location evidence="1 5">Nucleus</location>
    </subcellularLocation>
</comment>
<evidence type="ECO:0000256" key="4">
    <source>
        <dbReference type="ARBA" id="ARBA00023242"/>
    </source>
</evidence>
<comment type="caution">
    <text evidence="7">The sequence shown here is derived from an EMBL/GenBank/DDBJ whole genome shotgun (WGS) entry which is preliminary data.</text>
</comment>
<feature type="region of interest" description="Disordered" evidence="6">
    <location>
        <begin position="283"/>
        <end position="315"/>
    </location>
</feature>
<gene>
    <name evidence="7" type="ORF">BpHYR1_033953</name>
</gene>
<reference evidence="7 8" key="1">
    <citation type="journal article" date="2018" name="Sci. Rep.">
        <title>Genomic signatures of local adaptation to the degree of environmental predictability in rotifers.</title>
        <authorList>
            <person name="Franch-Gras L."/>
            <person name="Hahn C."/>
            <person name="Garcia-Roger E.M."/>
            <person name="Carmona M.J."/>
            <person name="Serra M."/>
            <person name="Gomez A."/>
        </authorList>
    </citation>
    <scope>NUCLEOTIDE SEQUENCE [LARGE SCALE GENOMIC DNA]</scope>
    <source>
        <strain evidence="7">HYR1</strain>
    </source>
</reference>
<keyword evidence="4 5" id="KW-0539">Nucleus</keyword>
<proteinExistence type="inferred from homology"/>
<comment type="function">
    <text evidence="5">Involved in ribosomal large subunit assembly.</text>
</comment>
<evidence type="ECO:0000313" key="8">
    <source>
        <dbReference type="Proteomes" id="UP000276133"/>
    </source>
</evidence>
<dbReference type="GO" id="GO:0042254">
    <property type="term" value="P:ribosome biogenesis"/>
    <property type="evidence" value="ECO:0007669"/>
    <property type="project" value="UniProtKB-KW"/>
</dbReference>
<dbReference type="Pfam" id="PF04939">
    <property type="entry name" value="RRS1"/>
    <property type="match status" value="1"/>
</dbReference>
<dbReference type="EMBL" id="REGN01006654">
    <property type="protein sequence ID" value="RNA08704.1"/>
    <property type="molecule type" value="Genomic_DNA"/>
</dbReference>
<comment type="similarity">
    <text evidence="2 5">Belongs to the RRS1 family.</text>
</comment>
<sequence>MVAMENTDSLQQAASVSVQDIGNLVQFDPRPIDSSEFKKDPDSFLKQACTIGTQLLINNIFQLPVEKIDDVIIAKLPAPSTTLPREKPIPKEKPLTKWEQYAKLKGIKNKKKQRKVWDETSKTWKPTWGYKRINDKTKDWLIEIKKNEDPNQDFFSKRTQERNERVSKNELQRLRNIARSSKKKVPGVGATPSVLSENPDKLKLKKALNIAKRADASMSKFSRKLENEDKVTKGLGKKRKFESNYGDIKNEKDKQLKLFEKLTSTKDRSSKEKLNIEKATNKFIQSENAEKSSGKKKLAKRSKMGGKNKKFSKKK</sequence>
<evidence type="ECO:0000256" key="6">
    <source>
        <dbReference type="SAM" id="MobiDB-lite"/>
    </source>
</evidence>
<evidence type="ECO:0000256" key="5">
    <source>
        <dbReference type="RuleBase" id="RU364132"/>
    </source>
</evidence>
<dbReference type="STRING" id="10195.A0A3M7QC05"/>
<feature type="region of interest" description="Disordered" evidence="6">
    <location>
        <begin position="213"/>
        <end position="247"/>
    </location>
</feature>